<reference evidence="2 3" key="2">
    <citation type="journal article" date="2013" name="Genome Announc.">
        <title>Genome Sequence of Growth-Improving Paenibacillus mucilaginosus Strain KNP414.</title>
        <authorList>
            <person name="Lu J.J."/>
            <person name="Wang J.F."/>
            <person name="Hu X.F."/>
        </authorList>
    </citation>
    <scope>NUCLEOTIDE SEQUENCE [LARGE SCALE GENOMIC DNA]</scope>
    <source>
        <strain evidence="2 3">KNP414</strain>
    </source>
</reference>
<dbReference type="PATRIC" id="fig|1036673.3.peg.2416"/>
<dbReference type="KEGG" id="pms:KNP414_02657"/>
<feature type="compositionally biased region" description="Polar residues" evidence="1">
    <location>
        <begin position="10"/>
        <end position="19"/>
    </location>
</feature>
<dbReference type="HOGENOM" id="CLU_1363944_0_0_9"/>
<dbReference type="SUPFAM" id="SSF53254">
    <property type="entry name" value="Phosphoglycerate mutase-like"/>
    <property type="match status" value="1"/>
</dbReference>
<evidence type="ECO:0000313" key="2">
    <source>
        <dbReference type="EMBL" id="AEI41218.1"/>
    </source>
</evidence>
<dbReference type="Gene3D" id="3.40.50.1240">
    <property type="entry name" value="Phosphoglycerate mutase-like"/>
    <property type="match status" value="1"/>
</dbReference>
<dbReference type="InterPro" id="IPR029033">
    <property type="entry name" value="His_PPase_superfam"/>
</dbReference>
<dbReference type="InterPro" id="IPR013078">
    <property type="entry name" value="His_Pase_superF_clade-1"/>
</dbReference>
<dbReference type="EMBL" id="CP002869">
    <property type="protein sequence ID" value="AEI41218.1"/>
    <property type="molecule type" value="Genomic_DNA"/>
</dbReference>
<evidence type="ECO:0000313" key="3">
    <source>
        <dbReference type="Proteomes" id="UP000006620"/>
    </source>
</evidence>
<reference evidence="3" key="1">
    <citation type="submission" date="2011-06" db="EMBL/GenBank/DDBJ databases">
        <title>Complete genome sequence of Paenibacillus mucilaginosus KNP414.</title>
        <authorList>
            <person name="Wang J."/>
            <person name="Hu S."/>
            <person name="Hu X."/>
            <person name="Zhang B."/>
            <person name="Dong D."/>
            <person name="Zhang S."/>
            <person name="Zhao K."/>
            <person name="Wu D."/>
        </authorList>
    </citation>
    <scope>NUCLEOTIDE SEQUENCE [LARGE SCALE GENOMIC DNA]</scope>
    <source>
        <strain evidence="3">KNP414</strain>
    </source>
</reference>
<sequence length="193" mass="22306">MVFVLHGESQHSLHQNGQQMRDPGLTEAGRKEAERLRQRYELSPADAVLAGPTVRMLETAQLWTRGAECKRMVHPLAGPRQHPVRYDFRTHPCDEPLDPSRIRAEYTDWLMPADLPEHLWLQGIHTLPGLLFAQQADRFLQWCRQLGQQRVFIVTDAGTTDAYIDHIRSRCSRAEEACRVNPEREDWLFSISV</sequence>
<dbReference type="CDD" id="cd07040">
    <property type="entry name" value="HP"/>
    <property type="match status" value="1"/>
</dbReference>
<gene>
    <name evidence="2" type="ordered locus">KNP414_02657</name>
</gene>
<organism evidence="2 3">
    <name type="scientific">Paenibacillus mucilaginosus (strain KNP414)</name>
    <dbReference type="NCBI Taxonomy" id="1036673"/>
    <lineage>
        <taxon>Bacteria</taxon>
        <taxon>Bacillati</taxon>
        <taxon>Bacillota</taxon>
        <taxon>Bacilli</taxon>
        <taxon>Bacillales</taxon>
        <taxon>Paenibacillaceae</taxon>
        <taxon>Paenibacillus</taxon>
    </lineage>
</organism>
<name>F8F5P5_PAEMK</name>
<dbReference type="Proteomes" id="UP000006620">
    <property type="component" value="Chromosome"/>
</dbReference>
<dbReference type="Pfam" id="PF00300">
    <property type="entry name" value="His_Phos_1"/>
    <property type="match status" value="1"/>
</dbReference>
<accession>F8F5P5</accession>
<evidence type="ECO:0000256" key="1">
    <source>
        <dbReference type="SAM" id="MobiDB-lite"/>
    </source>
</evidence>
<feature type="region of interest" description="Disordered" evidence="1">
    <location>
        <begin position="1"/>
        <end position="24"/>
    </location>
</feature>
<dbReference type="AlphaFoldDB" id="F8F5P5"/>
<proteinExistence type="predicted"/>
<protein>
    <submittedName>
        <fullName evidence="2">Phosphoglycerate mutase</fullName>
    </submittedName>
</protein>